<evidence type="ECO:0000313" key="3">
    <source>
        <dbReference type="EMBL" id="QDU53846.1"/>
    </source>
</evidence>
<reference evidence="3 4" key="1">
    <citation type="submission" date="2019-02" db="EMBL/GenBank/DDBJ databases">
        <title>Deep-cultivation of Planctomycetes and their phenomic and genomic characterization uncovers novel biology.</title>
        <authorList>
            <person name="Wiegand S."/>
            <person name="Jogler M."/>
            <person name="Boedeker C."/>
            <person name="Pinto D."/>
            <person name="Vollmers J."/>
            <person name="Rivas-Marin E."/>
            <person name="Kohn T."/>
            <person name="Peeters S.H."/>
            <person name="Heuer A."/>
            <person name="Rast P."/>
            <person name="Oberbeckmann S."/>
            <person name="Bunk B."/>
            <person name="Jeske O."/>
            <person name="Meyerdierks A."/>
            <person name="Storesund J.E."/>
            <person name="Kallscheuer N."/>
            <person name="Luecker S."/>
            <person name="Lage O.M."/>
            <person name="Pohl T."/>
            <person name="Merkel B.J."/>
            <person name="Hornburger P."/>
            <person name="Mueller R.-W."/>
            <person name="Bruemmer F."/>
            <person name="Labrenz M."/>
            <person name="Spormann A.M."/>
            <person name="Op den Camp H."/>
            <person name="Overmann J."/>
            <person name="Amann R."/>
            <person name="Jetten M.S.M."/>
            <person name="Mascher T."/>
            <person name="Medema M.H."/>
            <person name="Devos D.P."/>
            <person name="Kaster A.-K."/>
            <person name="Ovreas L."/>
            <person name="Rohde M."/>
            <person name="Galperin M.Y."/>
            <person name="Jogler C."/>
        </authorList>
    </citation>
    <scope>NUCLEOTIDE SEQUENCE [LARGE SCALE GENOMIC DNA]</scope>
    <source>
        <strain evidence="3 4">Pan181</strain>
    </source>
</reference>
<dbReference type="Proteomes" id="UP000315750">
    <property type="component" value="Chromosome"/>
</dbReference>
<keyword evidence="2" id="KW-1133">Transmembrane helix</keyword>
<evidence type="ECO:0000256" key="1">
    <source>
        <dbReference type="SAM" id="MobiDB-lite"/>
    </source>
</evidence>
<evidence type="ECO:0000313" key="4">
    <source>
        <dbReference type="Proteomes" id="UP000315750"/>
    </source>
</evidence>
<keyword evidence="2" id="KW-0472">Membrane</keyword>
<proteinExistence type="predicted"/>
<dbReference type="EMBL" id="CP036278">
    <property type="protein sequence ID" value="QDU53846.1"/>
    <property type="molecule type" value="Genomic_DNA"/>
</dbReference>
<name>A0A518AGJ3_9BACT</name>
<keyword evidence="4" id="KW-1185">Reference proteome</keyword>
<feature type="transmembrane region" description="Helical" evidence="2">
    <location>
        <begin position="14"/>
        <end position="34"/>
    </location>
</feature>
<protein>
    <submittedName>
        <fullName evidence="3">Uncharacterized protein</fullName>
    </submittedName>
</protein>
<feature type="compositionally biased region" description="Low complexity" evidence="1">
    <location>
        <begin position="402"/>
        <end position="412"/>
    </location>
</feature>
<accession>A0A518AGJ3</accession>
<keyword evidence="2" id="KW-0812">Transmembrane</keyword>
<dbReference type="AlphaFoldDB" id="A0A518AGJ3"/>
<feature type="region of interest" description="Disordered" evidence="1">
    <location>
        <begin position="391"/>
        <end position="425"/>
    </location>
</feature>
<dbReference type="KEGG" id="amuc:Pan181_00240"/>
<organism evidence="3 4">
    <name type="scientific">Aeoliella mucimassa</name>
    <dbReference type="NCBI Taxonomy" id="2527972"/>
    <lineage>
        <taxon>Bacteria</taxon>
        <taxon>Pseudomonadati</taxon>
        <taxon>Planctomycetota</taxon>
        <taxon>Planctomycetia</taxon>
        <taxon>Pirellulales</taxon>
        <taxon>Lacipirellulaceae</taxon>
        <taxon>Aeoliella</taxon>
    </lineage>
</organism>
<gene>
    <name evidence="3" type="ORF">Pan181_00240</name>
</gene>
<sequence length="425" mass="49096">MYPLRRILARCRRLHPFTWCVTAAVTLAMVLIVVPGEDINASYFSIRSIEKPERVALRFKAEQTVWERYPDLSRSTTDVYTTSYQHGWPWPYLERSRAFLIDFSQPDVVPEFKFGGDDYTPYYVSRPLPSTPWIWFYPETDLIPPVTHRCITWSNFDHWPLRSDSQQWYRVNLVLDSSILLGVTLVTLVGTEQWIRWRGGLLKFRLVELLGVLLLCSVALGWQQYHARLAQFEEGLTNELYASVGELNRELMAPLWLQKLVGYEPLLPDFLRHVTECRYLGHTTHGQAEELWQSDFKQLAKLDYLEELTLSLDAENTAKKKLPDFSKAVLPAEPLLKVQKLAIDGTHFKHADLEALLNVVAVEKLFLTNHRLTSAEVQQLMDRHPNIQVCTTGSTERRDPNDSPSPSFSSDPINEIEDNPLIQVQ</sequence>
<evidence type="ECO:0000256" key="2">
    <source>
        <dbReference type="SAM" id="Phobius"/>
    </source>
</evidence>